<feature type="transmembrane region" description="Helical" evidence="7">
    <location>
        <begin position="242"/>
        <end position="258"/>
    </location>
</feature>
<accession>E8LE75</accession>
<dbReference type="SUPFAM" id="SSF81345">
    <property type="entry name" value="ABC transporter involved in vitamin B12 uptake, BtuC"/>
    <property type="match status" value="1"/>
</dbReference>
<evidence type="ECO:0000313" key="9">
    <source>
        <dbReference type="Proteomes" id="UP000004923"/>
    </source>
</evidence>
<evidence type="ECO:0000256" key="4">
    <source>
        <dbReference type="ARBA" id="ARBA00022989"/>
    </source>
</evidence>
<keyword evidence="6" id="KW-0813">Transport</keyword>
<dbReference type="Gene3D" id="1.10.3470.10">
    <property type="entry name" value="ABC transporter involved in vitamin B12 uptake, BtuC"/>
    <property type="match status" value="1"/>
</dbReference>
<proteinExistence type="inferred from homology"/>
<dbReference type="InterPro" id="IPR037294">
    <property type="entry name" value="ABC_BtuC-like"/>
</dbReference>
<feature type="transmembrane region" description="Helical" evidence="7">
    <location>
        <begin position="215"/>
        <end position="236"/>
    </location>
</feature>
<comment type="subcellular location">
    <subcellularLocation>
        <location evidence="6">Cell membrane</location>
        <topology evidence="6">Multi-pass membrane protein</topology>
    </subcellularLocation>
    <subcellularLocation>
        <location evidence="1">Membrane</location>
        <topology evidence="1">Multi-pass membrane protein</topology>
    </subcellularLocation>
</comment>
<keyword evidence="4 7" id="KW-1133">Transmembrane helix</keyword>
<dbReference type="PANTHER" id="PTHR30477:SF0">
    <property type="entry name" value="METAL TRANSPORT SYSTEM MEMBRANE PROTEIN TM_0125-RELATED"/>
    <property type="match status" value="1"/>
</dbReference>
<evidence type="ECO:0000256" key="7">
    <source>
        <dbReference type="SAM" id="Phobius"/>
    </source>
</evidence>
<keyword evidence="9" id="KW-1185">Reference proteome</keyword>
<dbReference type="GeneID" id="78525479"/>
<dbReference type="InterPro" id="IPR001626">
    <property type="entry name" value="ABC_TroCD"/>
</dbReference>
<reference evidence="8 9" key="1">
    <citation type="submission" date="2011-01" db="EMBL/GenBank/DDBJ databases">
        <authorList>
            <person name="Weinstock G."/>
            <person name="Sodergren E."/>
            <person name="Clifton S."/>
            <person name="Fulton L."/>
            <person name="Fulton B."/>
            <person name="Courtney L."/>
            <person name="Fronick C."/>
            <person name="Harrison M."/>
            <person name="Strong C."/>
            <person name="Farmer C."/>
            <person name="Delahaunty K."/>
            <person name="Markovic C."/>
            <person name="Hall O."/>
            <person name="Minx P."/>
            <person name="Tomlinson C."/>
            <person name="Mitreva M."/>
            <person name="Hou S."/>
            <person name="Chen J."/>
            <person name="Wollam A."/>
            <person name="Pepin K.H."/>
            <person name="Johnson M."/>
            <person name="Bhonagiri V."/>
            <person name="Zhang X."/>
            <person name="Suruliraj S."/>
            <person name="Warren W."/>
            <person name="Chinwalla A."/>
            <person name="Mardis E.R."/>
            <person name="Wilson R.K."/>
        </authorList>
    </citation>
    <scope>NUCLEOTIDE SEQUENCE [LARGE SCALE GENOMIC DNA]</scope>
    <source>
        <strain evidence="8 9">YIT 12067</strain>
    </source>
</reference>
<dbReference type="AlphaFoldDB" id="E8LE75"/>
<dbReference type="eggNOG" id="COG1108">
    <property type="taxonomic scope" value="Bacteria"/>
</dbReference>
<feature type="transmembrane region" description="Helical" evidence="7">
    <location>
        <begin position="59"/>
        <end position="76"/>
    </location>
</feature>
<protein>
    <submittedName>
        <fullName evidence="8">ABC 3 transport family protein</fullName>
    </submittedName>
</protein>
<evidence type="ECO:0000256" key="5">
    <source>
        <dbReference type="ARBA" id="ARBA00023136"/>
    </source>
</evidence>
<comment type="caution">
    <text evidence="8">The sequence shown here is derived from an EMBL/GenBank/DDBJ whole genome shotgun (WGS) entry which is preliminary data.</text>
</comment>
<dbReference type="RefSeq" id="WP_009145511.1">
    <property type="nucleotide sequence ID" value="NZ_GL830884.1"/>
</dbReference>
<evidence type="ECO:0000256" key="3">
    <source>
        <dbReference type="ARBA" id="ARBA00022692"/>
    </source>
</evidence>
<comment type="similarity">
    <text evidence="2 6">Belongs to the ABC-3 integral membrane protein family.</text>
</comment>
<keyword evidence="5 7" id="KW-0472">Membrane</keyword>
<evidence type="ECO:0000313" key="8">
    <source>
        <dbReference type="EMBL" id="EFY04894.1"/>
    </source>
</evidence>
<organism evidence="8 9">
    <name type="scientific">Phascolarctobacterium succinatutens YIT 12067</name>
    <dbReference type="NCBI Taxonomy" id="626939"/>
    <lineage>
        <taxon>Bacteria</taxon>
        <taxon>Bacillati</taxon>
        <taxon>Bacillota</taxon>
        <taxon>Negativicutes</taxon>
        <taxon>Acidaminococcales</taxon>
        <taxon>Acidaminococcaceae</taxon>
        <taxon>Phascolarctobacterium</taxon>
    </lineage>
</organism>
<gene>
    <name evidence="8" type="ORF">HMPREF9443_01146</name>
</gene>
<feature type="transmembrane region" description="Helical" evidence="7">
    <location>
        <begin position="6"/>
        <end position="29"/>
    </location>
</feature>
<dbReference type="PANTHER" id="PTHR30477">
    <property type="entry name" value="ABC-TRANSPORTER METAL-BINDING PROTEIN"/>
    <property type="match status" value="1"/>
</dbReference>
<evidence type="ECO:0000256" key="6">
    <source>
        <dbReference type="RuleBase" id="RU003943"/>
    </source>
</evidence>
<dbReference type="Proteomes" id="UP000004923">
    <property type="component" value="Unassembled WGS sequence"/>
</dbReference>
<dbReference type="Pfam" id="PF00950">
    <property type="entry name" value="ABC-3"/>
    <property type="match status" value="1"/>
</dbReference>
<dbReference type="GO" id="GO:0043190">
    <property type="term" value="C:ATP-binding cassette (ABC) transporter complex"/>
    <property type="evidence" value="ECO:0007669"/>
    <property type="project" value="InterPro"/>
</dbReference>
<dbReference type="OrthoDB" id="9798540at2"/>
<keyword evidence="3 6" id="KW-0812">Transmembrane</keyword>
<feature type="transmembrane region" description="Helical" evidence="7">
    <location>
        <begin position="128"/>
        <end position="147"/>
    </location>
</feature>
<name>E8LE75_9FIRM</name>
<dbReference type="HOGENOM" id="CLU_028808_3_1_9"/>
<dbReference type="EMBL" id="AEVN01000045">
    <property type="protein sequence ID" value="EFY04894.1"/>
    <property type="molecule type" value="Genomic_DNA"/>
</dbReference>
<dbReference type="GO" id="GO:0055085">
    <property type="term" value="P:transmembrane transport"/>
    <property type="evidence" value="ECO:0007669"/>
    <property type="project" value="InterPro"/>
</dbReference>
<evidence type="ECO:0000256" key="2">
    <source>
        <dbReference type="ARBA" id="ARBA00008034"/>
    </source>
</evidence>
<dbReference type="GO" id="GO:0010043">
    <property type="term" value="P:response to zinc ion"/>
    <property type="evidence" value="ECO:0007669"/>
    <property type="project" value="TreeGrafter"/>
</dbReference>
<feature type="transmembrane region" description="Helical" evidence="7">
    <location>
        <begin position="83"/>
        <end position="108"/>
    </location>
</feature>
<sequence length="265" mass="28173">MLEYAFMQNALLVSVLISLMCPMIGMFLVLRRYSMIGDTLAHASLAGVAVGLLAKVNPIISAFAVTSVFAVLIEVLRQRFRRYAELILVIILSLSVGIAITIISSGMVHTNVEAFLFGSILTVTPDDVLAVAVLCVISLAAVYFLYPQLVMLAFDEDGTKIAGVKTRLINYIFALLVAAMVAVSIRVVGILVISSLIALPVAAALQLGKGFKVTMLAAMVLSFIAIITGLVTSYWLGAAPGGVTALVSVALLLLIIIYKEIRAVL</sequence>
<evidence type="ECO:0000256" key="1">
    <source>
        <dbReference type="ARBA" id="ARBA00004141"/>
    </source>
</evidence>
<feature type="transmembrane region" description="Helical" evidence="7">
    <location>
        <begin position="168"/>
        <end position="185"/>
    </location>
</feature>